<dbReference type="Gene3D" id="3.40.50.880">
    <property type="match status" value="1"/>
</dbReference>
<proteinExistence type="predicted"/>
<reference evidence="1 2" key="1">
    <citation type="submission" date="2022-12" db="EMBL/GenBank/DDBJ databases">
        <title>Draft genome sequence of Paenibacillus sp. dW9.</title>
        <authorList>
            <person name="Choi E.-W."/>
            <person name="Kim D.-U."/>
        </authorList>
    </citation>
    <scope>NUCLEOTIDE SEQUENCE [LARGE SCALE GENOMIC DNA]</scope>
    <source>
        <strain evidence="2">dW9</strain>
    </source>
</reference>
<dbReference type="RefSeq" id="WP_269882827.1">
    <property type="nucleotide sequence ID" value="NZ_JAQAGZ010000011.1"/>
</dbReference>
<gene>
    <name evidence="1" type="ORF">O9H85_18115</name>
</gene>
<evidence type="ECO:0000313" key="2">
    <source>
        <dbReference type="Proteomes" id="UP001527882"/>
    </source>
</evidence>
<dbReference type="EMBL" id="JAQAGZ010000011">
    <property type="protein sequence ID" value="MCZ8514308.1"/>
    <property type="molecule type" value="Genomic_DNA"/>
</dbReference>
<name>A0ABT4QBP6_9BACL</name>
<protein>
    <submittedName>
        <fullName evidence="1">Uncharacterized protein</fullName>
    </submittedName>
</protein>
<organism evidence="1 2">
    <name type="scientific">Paenibacillus gyeongsangnamensis</name>
    <dbReference type="NCBI Taxonomy" id="3388067"/>
    <lineage>
        <taxon>Bacteria</taxon>
        <taxon>Bacillati</taxon>
        <taxon>Bacillota</taxon>
        <taxon>Bacilli</taxon>
        <taxon>Bacillales</taxon>
        <taxon>Paenibacillaceae</taxon>
        <taxon>Paenibacillus</taxon>
    </lineage>
</organism>
<evidence type="ECO:0000313" key="1">
    <source>
        <dbReference type="EMBL" id="MCZ8514308.1"/>
    </source>
</evidence>
<sequence length="197" mass="22405">MKDENGHIDKEALQAAARLFGSQVQDVETGLESIRLKNRSVEREGWFYRLPLRTTEAEAVYRFDDSRPAVTECKLGNGRAVRIGTNFFQAYFTRPDKEAGKWLASLLPQTLHDSIALVNSRKDLRLRQLDHPQGKLLILLNYDSAAVFAEIRFESSGVLLHLNNGEPQPVQAGETVRLQVDARNTAQYFFENRCARK</sequence>
<dbReference type="Proteomes" id="UP001527882">
    <property type="component" value="Unassembled WGS sequence"/>
</dbReference>
<comment type="caution">
    <text evidence="1">The sequence shown here is derived from an EMBL/GenBank/DDBJ whole genome shotgun (WGS) entry which is preliminary data.</text>
</comment>
<accession>A0ABT4QBP6</accession>
<keyword evidence="2" id="KW-1185">Reference proteome</keyword>
<dbReference type="InterPro" id="IPR029062">
    <property type="entry name" value="Class_I_gatase-like"/>
</dbReference>